<evidence type="ECO:0000256" key="4">
    <source>
        <dbReference type="SAM" id="MobiDB-lite"/>
    </source>
</evidence>
<dbReference type="GO" id="GO:0005730">
    <property type="term" value="C:nucleolus"/>
    <property type="evidence" value="ECO:0007669"/>
    <property type="project" value="TreeGrafter"/>
</dbReference>
<organism evidence="5 6">
    <name type="scientific">Chenopodium quinoa</name>
    <name type="common">Quinoa</name>
    <dbReference type="NCBI Taxonomy" id="63459"/>
    <lineage>
        <taxon>Eukaryota</taxon>
        <taxon>Viridiplantae</taxon>
        <taxon>Streptophyta</taxon>
        <taxon>Embryophyta</taxon>
        <taxon>Tracheophyta</taxon>
        <taxon>Spermatophyta</taxon>
        <taxon>Magnoliopsida</taxon>
        <taxon>eudicotyledons</taxon>
        <taxon>Gunneridae</taxon>
        <taxon>Pentapetalae</taxon>
        <taxon>Caryophyllales</taxon>
        <taxon>Chenopodiaceae</taxon>
        <taxon>Chenopodioideae</taxon>
        <taxon>Atripliceae</taxon>
        <taxon>Chenopodium</taxon>
    </lineage>
</organism>
<feature type="compositionally biased region" description="Basic and acidic residues" evidence="4">
    <location>
        <begin position="114"/>
        <end position="125"/>
    </location>
</feature>
<dbReference type="PANTHER" id="PTHR22691">
    <property type="entry name" value="YEAST SPT2-RELATED"/>
    <property type="match status" value="1"/>
</dbReference>
<keyword evidence="6" id="KW-1185">Reference proteome</keyword>
<dbReference type="GO" id="GO:0042393">
    <property type="term" value="F:histone binding"/>
    <property type="evidence" value="ECO:0007669"/>
    <property type="project" value="TreeGrafter"/>
</dbReference>
<evidence type="ECO:0000256" key="1">
    <source>
        <dbReference type="ARBA" id="ARBA00006461"/>
    </source>
</evidence>
<evidence type="ECO:0000256" key="3">
    <source>
        <dbReference type="SAM" id="Coils"/>
    </source>
</evidence>
<feature type="compositionally biased region" description="Basic and acidic residues" evidence="4">
    <location>
        <begin position="271"/>
        <end position="287"/>
    </location>
</feature>
<name>A0A803KW51_CHEQI</name>
<dbReference type="GO" id="GO:0003677">
    <property type="term" value="F:DNA binding"/>
    <property type="evidence" value="ECO:0007669"/>
    <property type="project" value="TreeGrafter"/>
</dbReference>
<evidence type="ECO:0000313" key="5">
    <source>
        <dbReference type="EnsemblPlants" id="AUR62003259-RA:cds"/>
    </source>
</evidence>
<evidence type="ECO:0000256" key="2">
    <source>
        <dbReference type="ARBA" id="ARBA00023054"/>
    </source>
</evidence>
<feature type="compositionally biased region" description="Basic and acidic residues" evidence="4">
    <location>
        <begin position="174"/>
        <end position="183"/>
    </location>
</feature>
<keyword evidence="2 3" id="KW-0175">Coiled coil</keyword>
<dbReference type="OMA" id="SISELWI"/>
<dbReference type="GO" id="GO:0006360">
    <property type="term" value="P:transcription by RNA polymerase I"/>
    <property type="evidence" value="ECO:0007669"/>
    <property type="project" value="TreeGrafter"/>
</dbReference>
<reference evidence="5" key="1">
    <citation type="journal article" date="2017" name="Nature">
        <title>The genome of Chenopodium quinoa.</title>
        <authorList>
            <person name="Jarvis D.E."/>
            <person name="Ho Y.S."/>
            <person name="Lightfoot D.J."/>
            <person name="Schmoeckel S.M."/>
            <person name="Li B."/>
            <person name="Borm T.J.A."/>
            <person name="Ohyanagi H."/>
            <person name="Mineta K."/>
            <person name="Michell C.T."/>
            <person name="Saber N."/>
            <person name="Kharbatia N.M."/>
            <person name="Rupper R.R."/>
            <person name="Sharp A.R."/>
            <person name="Dally N."/>
            <person name="Boughton B.A."/>
            <person name="Woo Y.H."/>
            <person name="Gao G."/>
            <person name="Schijlen E.G.W.M."/>
            <person name="Guo X."/>
            <person name="Momin A.A."/>
            <person name="Negrao S."/>
            <person name="Al-Babili S."/>
            <person name="Gehring C."/>
            <person name="Roessner U."/>
            <person name="Jung C."/>
            <person name="Murphy K."/>
            <person name="Arold S.T."/>
            <person name="Gojobori T."/>
            <person name="van der Linden C.G."/>
            <person name="van Loo E.N."/>
            <person name="Jellen E.N."/>
            <person name="Maughan P.J."/>
            <person name="Tester M."/>
        </authorList>
    </citation>
    <scope>NUCLEOTIDE SEQUENCE [LARGE SCALE GENOMIC DNA]</scope>
    <source>
        <strain evidence="5">cv. PI 614886</strain>
    </source>
</reference>
<feature type="compositionally biased region" description="Polar residues" evidence="4">
    <location>
        <begin position="260"/>
        <end position="270"/>
    </location>
</feature>
<feature type="region of interest" description="Disordered" evidence="4">
    <location>
        <begin position="28"/>
        <end position="71"/>
    </location>
</feature>
<dbReference type="EnsemblPlants" id="AUR62003259-RA">
    <property type="protein sequence ID" value="AUR62003259-RA:cds"/>
    <property type="gene ID" value="AUR62003259"/>
</dbReference>
<feature type="coiled-coil region" evidence="3">
    <location>
        <begin position="394"/>
        <end position="424"/>
    </location>
</feature>
<evidence type="ECO:0008006" key="7">
    <source>
        <dbReference type="Google" id="ProtNLM"/>
    </source>
</evidence>
<proteinExistence type="inferred from homology"/>
<accession>A0A803KW51</accession>
<dbReference type="InterPro" id="IPR013256">
    <property type="entry name" value="Chromatin_SPT2"/>
</dbReference>
<comment type="similarity">
    <text evidence="1">Belongs to the SPT2 family.</text>
</comment>
<reference evidence="5" key="2">
    <citation type="submission" date="2021-03" db="UniProtKB">
        <authorList>
            <consortium name="EnsemblPlants"/>
        </authorList>
    </citation>
    <scope>IDENTIFICATION</scope>
</reference>
<dbReference type="Gramene" id="AUR62003259-RA">
    <property type="protein sequence ID" value="AUR62003259-RA:cds"/>
    <property type="gene ID" value="AUR62003259"/>
</dbReference>
<dbReference type="SMART" id="SM00784">
    <property type="entry name" value="SPT2"/>
    <property type="match status" value="1"/>
</dbReference>
<feature type="region of interest" description="Disordered" evidence="4">
    <location>
        <begin position="84"/>
        <end position="347"/>
    </location>
</feature>
<protein>
    <recommendedName>
        <fullName evidence="7">SPT2 chromatin protein</fullName>
    </recommendedName>
</protein>
<evidence type="ECO:0000313" key="6">
    <source>
        <dbReference type="Proteomes" id="UP000596660"/>
    </source>
</evidence>
<sequence length="425" mass="47635">MNFGSFFGPSKPVIADRVIQERKSLLETRHLTPKVSTSQNDAKKVSTHSTTTSKNGLSNTPLPRQVKSKAQIIKQTRDYSFLLSDDADIPKPANNSGPQKSLAPKNAVGFAGLKDSRSAEVRAQRNESCSYSGKKGNDGYEQLKPSSGTSQIHDSRRAPPQRSTSGNRASLPCDSRRQLDLRKQNQPNQKAGSSSGSGSRPAVQKVLAPRKPFSSSDRKLPNSSMERRPSAAPLVNKASVVAKTSTLDRQRQPMGKPHSSGVNNRMNNNRDVQRSTENRMLKKDSAEASRQMVKPQMRHGSLQSNGVKGHHINKQKPAGQLQNSSAGLNKDHRIKKRKAPESDDEEMDYRAVIRKMFRQPTKYYDDDDAGSDMEVTDFDTIMAEERKSARIAKQEDDEELIKIQEEERQEMLRKKARMRKMQQRR</sequence>
<dbReference type="GO" id="GO:0006334">
    <property type="term" value="P:nucleosome assembly"/>
    <property type="evidence" value="ECO:0007669"/>
    <property type="project" value="TreeGrafter"/>
</dbReference>
<dbReference type="Proteomes" id="UP000596660">
    <property type="component" value="Unplaced"/>
</dbReference>
<feature type="compositionally biased region" description="Basic and acidic residues" evidence="4">
    <location>
        <begin position="216"/>
        <end position="229"/>
    </location>
</feature>
<dbReference type="PANTHER" id="PTHR22691:SF8">
    <property type="entry name" value="PROTEIN SPT2 HOMOLOG"/>
    <property type="match status" value="1"/>
</dbReference>
<dbReference type="Pfam" id="PF08243">
    <property type="entry name" value="SPT2"/>
    <property type="match status" value="1"/>
</dbReference>
<dbReference type="AlphaFoldDB" id="A0A803KW51"/>